<evidence type="ECO:0000256" key="1">
    <source>
        <dbReference type="ARBA" id="ARBA00022676"/>
    </source>
</evidence>
<name>A0ABR8AHY1_9CYAN</name>
<sequence length="556" mass="61890">MNNTAAIFYKKDGYDTSGNRLLGRQAAGEGFLKALVQHGTADFLYCYTSSQGEFMEFCDRIKPWMKRRRQVTWLPSNNHQVLAQAGTIYHPDPILSSLAWARRFDNQRGYSICGVTHTIASMGVMDGIGDALIAPVQPWDAIICTSMAVKNAVDRLFDTWAEYLAQRIGAKPQINLQLPVIPLGVDCDTFDHGENTENIRRGLRQALGIPQDEIVVLFVGRLCFYAKAHPVPMYLALEKAAQATNTKMNFVLAGWFEDEKEKVGIIQSAQTFCPSVNCIFVDGRKPEIRAGIWSAADIFISLVDNIQETFGLTPIEAMAAGLPVIVSDWDGYQESVRHEIDGLRIPTFMPQPGLSLDLAADYHNNTLNYSTYIAHSSMVVAVDIDAAANAVIQLITQPELRKRLGENGRKRARETYDWSVVIAAYENLWQELAEIRATAPMSVPLQPSSPPIPLCDDPFRLFAHYTSNTPSPDLVLGLGAMGTPENLQRIRQNWITNFGADRRNTNSTIDAILNAIAQNGTVSIDTILNSHRDVPVEQLTRTLLYLLKFDVLRINS</sequence>
<evidence type="ECO:0000256" key="2">
    <source>
        <dbReference type="ARBA" id="ARBA00022679"/>
    </source>
</evidence>
<dbReference type="PANTHER" id="PTHR12526:SF510">
    <property type="entry name" value="D-INOSITOL 3-PHOSPHATE GLYCOSYLTRANSFERASE"/>
    <property type="match status" value="1"/>
</dbReference>
<feature type="domain" description="Glycosyl transferase family 1" evidence="3">
    <location>
        <begin position="203"/>
        <end position="346"/>
    </location>
</feature>
<dbReference type="Gene3D" id="3.40.50.2000">
    <property type="entry name" value="Glycogen Phosphorylase B"/>
    <property type="match status" value="1"/>
</dbReference>
<accession>A0ABR8AHY1</accession>
<evidence type="ECO:0000313" key="4">
    <source>
        <dbReference type="EMBL" id="MBD2199652.1"/>
    </source>
</evidence>
<evidence type="ECO:0000313" key="5">
    <source>
        <dbReference type="Proteomes" id="UP000658514"/>
    </source>
</evidence>
<dbReference type="EMBL" id="JACJQH010000064">
    <property type="protein sequence ID" value="MBD2199652.1"/>
    <property type="molecule type" value="Genomic_DNA"/>
</dbReference>
<keyword evidence="5" id="KW-1185">Reference proteome</keyword>
<dbReference type="SUPFAM" id="SSF53756">
    <property type="entry name" value="UDP-Glycosyltransferase/glycogen phosphorylase"/>
    <property type="match status" value="1"/>
</dbReference>
<comment type="caution">
    <text evidence="4">The sequence shown here is derived from an EMBL/GenBank/DDBJ whole genome shotgun (WGS) entry which is preliminary data.</text>
</comment>
<dbReference type="Proteomes" id="UP000658514">
    <property type="component" value="Unassembled WGS sequence"/>
</dbReference>
<dbReference type="CDD" id="cd03801">
    <property type="entry name" value="GT4_PimA-like"/>
    <property type="match status" value="1"/>
</dbReference>
<protein>
    <submittedName>
        <fullName evidence="4">Glycosyltransferase family 4 protein</fullName>
    </submittedName>
</protein>
<evidence type="ECO:0000259" key="3">
    <source>
        <dbReference type="Pfam" id="PF00534"/>
    </source>
</evidence>
<dbReference type="Pfam" id="PF00534">
    <property type="entry name" value="Glycos_transf_1"/>
    <property type="match status" value="1"/>
</dbReference>
<dbReference type="RefSeq" id="WP_190549341.1">
    <property type="nucleotide sequence ID" value="NZ_CAWPNO010000100.1"/>
</dbReference>
<dbReference type="InterPro" id="IPR001296">
    <property type="entry name" value="Glyco_trans_1"/>
</dbReference>
<dbReference type="PANTHER" id="PTHR12526">
    <property type="entry name" value="GLYCOSYLTRANSFERASE"/>
    <property type="match status" value="1"/>
</dbReference>
<keyword evidence="1" id="KW-0328">Glycosyltransferase</keyword>
<keyword evidence="2" id="KW-0808">Transferase</keyword>
<gene>
    <name evidence="4" type="ORF">H6G24_29970</name>
</gene>
<proteinExistence type="predicted"/>
<reference evidence="4 5" key="1">
    <citation type="journal article" date="2020" name="ISME J.">
        <title>Comparative genomics reveals insights into cyanobacterial evolution and habitat adaptation.</title>
        <authorList>
            <person name="Chen M.Y."/>
            <person name="Teng W.K."/>
            <person name="Zhao L."/>
            <person name="Hu C.X."/>
            <person name="Zhou Y.K."/>
            <person name="Han B.P."/>
            <person name="Song L.R."/>
            <person name="Shu W.S."/>
        </authorList>
    </citation>
    <scope>NUCLEOTIDE SEQUENCE [LARGE SCALE GENOMIC DNA]</scope>
    <source>
        <strain evidence="4 5">FACHB-288</strain>
    </source>
</reference>
<organism evidence="4 5">
    <name type="scientific">Calothrix parietina FACHB-288</name>
    <dbReference type="NCBI Taxonomy" id="2692896"/>
    <lineage>
        <taxon>Bacteria</taxon>
        <taxon>Bacillati</taxon>
        <taxon>Cyanobacteriota</taxon>
        <taxon>Cyanophyceae</taxon>
        <taxon>Nostocales</taxon>
        <taxon>Calotrichaceae</taxon>
        <taxon>Calothrix</taxon>
    </lineage>
</organism>